<feature type="compositionally biased region" description="Basic and acidic residues" evidence="6">
    <location>
        <begin position="16"/>
        <end position="35"/>
    </location>
</feature>
<sequence length="593" mass="62437">MEAAVDIADGGYAVKGDQRGDRSDGDDEARKEEISLKAPSGSMPERPSNGRRSESLAASKKNEKTKVDELKSTKAEMGEVMEENQRLKLCLDQIKKEYQALQMKFLEITCQETPKNRANSNTNDSHSSARDLEEEVNLVSLSLGRSSSIDSRSKINVNTSGGKGKEGAMDDEGKGRGLLTLGLDNTLDISDKTMTVEEEAPNSSPEDSLEELRDEAAAESSQLSGKMLKNMRRGEDEVAAQAPVKRARVSVRVRCDTPTVQRCADDMSILITTYEGTHNHPLPFSATAMASTTSAAAYMLTSSSSNSTLGSNLSTITATSAAATTMLSDLQQIKFNLSDISRSKPFFLPPSSLISSSPSHSTITLDLTSSTSSSSTTQFNTATSSTFAPRYSSTTLTFNSSEFSNSIPMTWPKGLLNYTTQSYSSNNQAVGPSMSTGRRHEDSFYQGLLYMSSGTTSTNSQLSLQDSVAAAAKALTSDPGFQSVLTATLSSFISGGSNGGTGGSNGGGAINVGNFITEGDGSSLTQKLKWGDQATAAAASSLSEGNGCASSFLIAPTKNSQSAGSLGLLSSPLPFSISNSSSTSPSDGRDLNS</sequence>
<keyword evidence="5" id="KW-0539">Nucleus</keyword>
<dbReference type="AlphaFoldDB" id="A0AAD3TLW7"/>
<feature type="domain" description="WRKY" evidence="7">
    <location>
        <begin position="260"/>
        <end position="283"/>
    </location>
</feature>
<gene>
    <name evidence="8" type="ORF">Nepgr_033349</name>
</gene>
<dbReference type="GO" id="GO:0003700">
    <property type="term" value="F:DNA-binding transcription factor activity"/>
    <property type="evidence" value="ECO:0007669"/>
    <property type="project" value="InterPro"/>
</dbReference>
<keyword evidence="4" id="KW-0804">Transcription</keyword>
<feature type="compositionally biased region" description="Basic and acidic residues" evidence="6">
    <location>
        <begin position="163"/>
        <end position="175"/>
    </location>
</feature>
<dbReference type="GO" id="GO:0005634">
    <property type="term" value="C:nucleus"/>
    <property type="evidence" value="ECO:0007669"/>
    <property type="project" value="UniProtKB-SubCell"/>
</dbReference>
<evidence type="ECO:0000256" key="2">
    <source>
        <dbReference type="ARBA" id="ARBA00023015"/>
    </source>
</evidence>
<evidence type="ECO:0000256" key="6">
    <source>
        <dbReference type="SAM" id="MobiDB-lite"/>
    </source>
</evidence>
<name>A0AAD3TLW7_NEPGR</name>
<evidence type="ECO:0000313" key="8">
    <source>
        <dbReference type="EMBL" id="GMH31506.1"/>
    </source>
</evidence>
<evidence type="ECO:0000256" key="3">
    <source>
        <dbReference type="ARBA" id="ARBA00023125"/>
    </source>
</evidence>
<evidence type="ECO:0000256" key="4">
    <source>
        <dbReference type="ARBA" id="ARBA00023163"/>
    </source>
</evidence>
<accession>A0AAD3TLW7</accession>
<dbReference type="PANTHER" id="PTHR31429:SF86">
    <property type="entry name" value="WRKY TRANSCRIPTION FACTOR 61-RELATED"/>
    <property type="match status" value="1"/>
</dbReference>
<protein>
    <recommendedName>
        <fullName evidence="7">WRKY domain-containing protein</fullName>
    </recommendedName>
</protein>
<keyword evidence="9" id="KW-1185">Reference proteome</keyword>
<dbReference type="InterPro" id="IPR003657">
    <property type="entry name" value="WRKY_dom"/>
</dbReference>
<dbReference type="InterPro" id="IPR044810">
    <property type="entry name" value="WRKY_plant"/>
</dbReference>
<comment type="caution">
    <text evidence="8">The sequence shown here is derived from an EMBL/GenBank/DDBJ whole genome shotgun (WGS) entry which is preliminary data.</text>
</comment>
<proteinExistence type="predicted"/>
<evidence type="ECO:0000313" key="9">
    <source>
        <dbReference type="Proteomes" id="UP001279734"/>
    </source>
</evidence>
<keyword evidence="2" id="KW-0805">Transcription regulation</keyword>
<dbReference type="Proteomes" id="UP001279734">
    <property type="component" value="Unassembled WGS sequence"/>
</dbReference>
<dbReference type="PANTHER" id="PTHR31429">
    <property type="entry name" value="WRKY TRANSCRIPTION FACTOR 36-RELATED"/>
    <property type="match status" value="1"/>
</dbReference>
<comment type="subcellular location">
    <subcellularLocation>
        <location evidence="1">Nucleus</location>
    </subcellularLocation>
</comment>
<feature type="region of interest" description="Disordered" evidence="6">
    <location>
        <begin position="1"/>
        <end position="75"/>
    </location>
</feature>
<dbReference type="EMBL" id="BSYO01000040">
    <property type="protein sequence ID" value="GMH31506.1"/>
    <property type="molecule type" value="Genomic_DNA"/>
</dbReference>
<dbReference type="GO" id="GO:0043565">
    <property type="term" value="F:sequence-specific DNA binding"/>
    <property type="evidence" value="ECO:0007669"/>
    <property type="project" value="InterPro"/>
</dbReference>
<dbReference type="Gene3D" id="2.20.25.80">
    <property type="entry name" value="WRKY domain"/>
    <property type="match status" value="1"/>
</dbReference>
<dbReference type="InterPro" id="IPR036576">
    <property type="entry name" value="WRKY_dom_sf"/>
</dbReference>
<feature type="region of interest" description="Disordered" evidence="6">
    <location>
        <begin position="152"/>
        <end position="176"/>
    </location>
</feature>
<evidence type="ECO:0000256" key="5">
    <source>
        <dbReference type="ARBA" id="ARBA00023242"/>
    </source>
</evidence>
<reference evidence="8" key="1">
    <citation type="submission" date="2023-05" db="EMBL/GenBank/DDBJ databases">
        <title>Nepenthes gracilis genome sequencing.</title>
        <authorList>
            <person name="Fukushima K."/>
        </authorList>
    </citation>
    <scope>NUCLEOTIDE SEQUENCE</scope>
    <source>
        <strain evidence="8">SING2019-196</strain>
    </source>
</reference>
<feature type="compositionally biased region" description="Basic and acidic residues" evidence="6">
    <location>
        <begin position="60"/>
        <end position="75"/>
    </location>
</feature>
<dbReference type="PROSITE" id="PS50811">
    <property type="entry name" value="WRKY"/>
    <property type="match status" value="1"/>
</dbReference>
<keyword evidence="3" id="KW-0238">DNA-binding</keyword>
<organism evidence="8 9">
    <name type="scientific">Nepenthes gracilis</name>
    <name type="common">Slender pitcher plant</name>
    <dbReference type="NCBI Taxonomy" id="150966"/>
    <lineage>
        <taxon>Eukaryota</taxon>
        <taxon>Viridiplantae</taxon>
        <taxon>Streptophyta</taxon>
        <taxon>Embryophyta</taxon>
        <taxon>Tracheophyta</taxon>
        <taxon>Spermatophyta</taxon>
        <taxon>Magnoliopsida</taxon>
        <taxon>eudicotyledons</taxon>
        <taxon>Gunneridae</taxon>
        <taxon>Pentapetalae</taxon>
        <taxon>Caryophyllales</taxon>
        <taxon>Nepenthaceae</taxon>
        <taxon>Nepenthes</taxon>
    </lineage>
</organism>
<evidence type="ECO:0000259" key="7">
    <source>
        <dbReference type="PROSITE" id="PS50811"/>
    </source>
</evidence>
<evidence type="ECO:0000256" key="1">
    <source>
        <dbReference type="ARBA" id="ARBA00004123"/>
    </source>
</evidence>
<feature type="region of interest" description="Disordered" evidence="6">
    <location>
        <begin position="195"/>
        <end position="223"/>
    </location>
</feature>